<dbReference type="InterPro" id="IPR036145">
    <property type="entry name" value="MinC_C_sf"/>
</dbReference>
<dbReference type="AlphaFoldDB" id="A0AA48LZD3"/>
<dbReference type="NCBIfam" id="TIGR01222">
    <property type="entry name" value="minC"/>
    <property type="match status" value="1"/>
</dbReference>
<dbReference type="GO" id="GO:0000917">
    <property type="term" value="P:division septum assembly"/>
    <property type="evidence" value="ECO:0007669"/>
    <property type="project" value="UniProtKB-KW"/>
</dbReference>
<dbReference type="EMBL" id="OY288114">
    <property type="protein sequence ID" value="CAJ0857881.1"/>
    <property type="molecule type" value="Genomic_DNA"/>
</dbReference>
<evidence type="ECO:0000256" key="2">
    <source>
        <dbReference type="ARBA" id="ARBA00023210"/>
    </source>
</evidence>
<keyword evidence="2" id="KW-0717">Septation</keyword>
<dbReference type="PANTHER" id="PTHR34108:SF1">
    <property type="entry name" value="SEPTUM SITE-DETERMINING PROTEIN MINC"/>
    <property type="match status" value="1"/>
</dbReference>
<keyword evidence="1" id="KW-0132">Cell division</keyword>
<dbReference type="GO" id="GO:0000902">
    <property type="term" value="P:cell morphogenesis"/>
    <property type="evidence" value="ECO:0007669"/>
    <property type="project" value="InterPro"/>
</dbReference>
<dbReference type="HAMAP" id="MF_00267">
    <property type="entry name" value="MinC"/>
    <property type="match status" value="1"/>
</dbReference>
<evidence type="ECO:0000256" key="3">
    <source>
        <dbReference type="ARBA" id="ARBA00023306"/>
    </source>
</evidence>
<gene>
    <name evidence="5" type="ORF">AMST5_01060</name>
</gene>
<name>A0AA48LZD3_9ZZZZ</name>
<dbReference type="Gene3D" id="2.160.20.70">
    <property type="match status" value="1"/>
</dbReference>
<dbReference type="InterPro" id="IPR013033">
    <property type="entry name" value="MinC"/>
</dbReference>
<sequence>MTQAVSRHIRFRSRSFPALVLEPEAPLAGWIDRLDAYLACTPAFFSRKAIVIDVANLGLDRAALRNLLSQLIARNIRLLGVTGVDPAWASDDLPPILTGGRIVEPAHNDDAAANGKSLKSGLTREELAAFDEIAGALKGESETSEIAAQQVGKMEPQLLSPLVIDAPVRSGQTIFFPQGDVIVVGAVSSGADVIAGGSIHIYGALRGRAMAGAYGETQARIFCRRLEAELLAIGGVYLTADEMEENMLGKNVQIWLDRDDVKIARLD</sequence>
<dbReference type="GO" id="GO:1901891">
    <property type="term" value="P:regulation of cell septum assembly"/>
    <property type="evidence" value="ECO:0007669"/>
    <property type="project" value="InterPro"/>
</dbReference>
<proteinExistence type="inferred from homology"/>
<keyword evidence="3" id="KW-0131">Cell cycle</keyword>
<organism evidence="5">
    <name type="scientific">freshwater sediment metagenome</name>
    <dbReference type="NCBI Taxonomy" id="556182"/>
    <lineage>
        <taxon>unclassified sequences</taxon>
        <taxon>metagenomes</taxon>
        <taxon>ecological metagenomes</taxon>
    </lineage>
</organism>
<dbReference type="PANTHER" id="PTHR34108">
    <property type="entry name" value="SEPTUM SITE-DETERMINING PROTEIN MINC"/>
    <property type="match status" value="1"/>
</dbReference>
<evidence type="ECO:0000313" key="5">
    <source>
        <dbReference type="EMBL" id="CAJ0857881.1"/>
    </source>
</evidence>
<evidence type="ECO:0000256" key="1">
    <source>
        <dbReference type="ARBA" id="ARBA00022618"/>
    </source>
</evidence>
<feature type="domain" description="Septum formation inhibitor MinC C-terminal" evidence="4">
    <location>
        <begin position="163"/>
        <end position="263"/>
    </location>
</feature>
<protein>
    <recommendedName>
        <fullName evidence="4">Septum formation inhibitor MinC C-terminal domain-containing protein</fullName>
    </recommendedName>
</protein>
<accession>A0AA48LZD3</accession>
<dbReference type="Pfam" id="PF03775">
    <property type="entry name" value="MinC_C"/>
    <property type="match status" value="1"/>
</dbReference>
<dbReference type="InterPro" id="IPR005526">
    <property type="entry name" value="Septum_form_inhib_MinC_C"/>
</dbReference>
<reference evidence="5" key="1">
    <citation type="submission" date="2023-07" db="EMBL/GenBank/DDBJ databases">
        <authorList>
            <person name="Pelsma A.J. K."/>
        </authorList>
    </citation>
    <scope>NUCLEOTIDE SEQUENCE</scope>
</reference>
<dbReference type="InterPro" id="IPR016098">
    <property type="entry name" value="CAP/MinC_C"/>
</dbReference>
<dbReference type="Gene3D" id="3.30.70.260">
    <property type="match status" value="1"/>
</dbReference>
<dbReference type="SUPFAM" id="SSF63848">
    <property type="entry name" value="Cell-division inhibitor MinC, C-terminal domain"/>
    <property type="match status" value="1"/>
</dbReference>
<evidence type="ECO:0000259" key="4">
    <source>
        <dbReference type="Pfam" id="PF03775"/>
    </source>
</evidence>